<organism evidence="2">
    <name type="scientific">Streptococcus equi subsp. zooepidemicus (strain H70)</name>
    <dbReference type="NCBI Taxonomy" id="553483"/>
    <lineage>
        <taxon>Bacteria</taxon>
        <taxon>Bacillati</taxon>
        <taxon>Bacillota</taxon>
        <taxon>Bacilli</taxon>
        <taxon>Lactobacillales</taxon>
        <taxon>Streptococcaceae</taxon>
        <taxon>Streptococcus</taxon>
    </lineage>
</organism>
<dbReference type="HOGENOM" id="CLU_1834050_0_0_9"/>
<name>C0MDF6_STRS7</name>
<sequence length="143" mass="16688">MNKVFVVYNGSSYSRHMSTDGGEYVYSTDPTVLGQGFEIEGDGLNQTYRKLILNDDIEAIYSIRDTVLFEGREFDIVKSSDDNFDQPDSYVCIYTDDVDLLKEHQLWEDAEVMETQYGHLWYMSAKIPVEKVTILRRRKYIDI</sequence>
<evidence type="ECO:0000313" key="1">
    <source>
        <dbReference type="EMBL" id="CAX00079.1"/>
    </source>
</evidence>
<dbReference type="Proteomes" id="UP000001368">
    <property type="component" value="Chromosome"/>
</dbReference>
<evidence type="ECO:0000313" key="2">
    <source>
        <dbReference type="Proteomes" id="UP000001368"/>
    </source>
</evidence>
<reference evidence="1 2" key="1">
    <citation type="journal article" date="2009" name="PLoS Pathog.">
        <title>Genomic evidence for the evolution of Streptococcus equi: host restriction, increased virulence, and genetic exchange with human pathogens.</title>
        <authorList>
            <person name="Holden M.T.G."/>
            <person name="Heather Z."/>
            <person name="Paillot R."/>
            <person name="Steward K.F."/>
            <person name="Webb K."/>
            <person name="Ainslie F."/>
            <person name="Jourdan T."/>
            <person name="Bason N.C."/>
            <person name="Holroyd N.E."/>
            <person name="Mungall K."/>
            <person name="Quail M.A."/>
            <person name="Sanders M."/>
            <person name="Simmonds M."/>
            <person name="Willey D."/>
            <person name="Brooks K."/>
            <person name="Aanensen D.M."/>
            <person name="Spratt B.G."/>
            <person name="Jolley K.A."/>
            <person name="Maiden M.C.J."/>
            <person name="Kehoe M."/>
            <person name="Chanter N."/>
            <person name="Bentley S.D."/>
            <person name="Robinson C."/>
            <person name="Maskell D.J."/>
            <person name="Parkhill J."/>
            <person name="Waller A.S."/>
        </authorList>
    </citation>
    <scope>NUCLEOTIDE SEQUENCE [LARGE SCALE GENOMIC DNA]</scope>
    <source>
        <strain evidence="1 2">H70</strain>
    </source>
</reference>
<proteinExistence type="predicted"/>
<dbReference type="EMBL" id="FM204884">
    <property type="protein sequence ID" value="CAX00079.1"/>
    <property type="molecule type" value="Genomic_DNA"/>
</dbReference>
<dbReference type="KEGG" id="seq:SZO_14530"/>
<protein>
    <submittedName>
        <fullName evidence="1">Uncharacterized protein</fullName>
    </submittedName>
</protein>
<gene>
    <name evidence="1" type="ordered locus">SZO_14530</name>
</gene>
<dbReference type="AlphaFoldDB" id="C0MDF6"/>
<accession>C0MDF6</accession>